<organism evidence="1 2">
    <name type="scientific">Stephania cephalantha</name>
    <dbReference type="NCBI Taxonomy" id="152367"/>
    <lineage>
        <taxon>Eukaryota</taxon>
        <taxon>Viridiplantae</taxon>
        <taxon>Streptophyta</taxon>
        <taxon>Embryophyta</taxon>
        <taxon>Tracheophyta</taxon>
        <taxon>Spermatophyta</taxon>
        <taxon>Magnoliopsida</taxon>
        <taxon>Ranunculales</taxon>
        <taxon>Menispermaceae</taxon>
        <taxon>Menispermoideae</taxon>
        <taxon>Cissampelideae</taxon>
        <taxon>Stephania</taxon>
    </lineage>
</organism>
<dbReference type="AlphaFoldDB" id="A0AAP0PV62"/>
<protein>
    <submittedName>
        <fullName evidence="1">Uncharacterized protein</fullName>
    </submittedName>
</protein>
<keyword evidence="2" id="KW-1185">Reference proteome</keyword>
<sequence>MKPGSKITMLTSGPLSNLAQIILKDKNASSLIECNSRGWQYQTVRWRVVNVAKLDMFVDKLPGMPKIYGFEMKNGVHVSKSLEIGMFMKRWDTINLSEFLTYIALVGILNNIQQSKAIKKGNQVDWEYEKFRPKRFHGELDLIEAERFIKSYECWVLGFIRNEITKHLQEVWEILTVIRFIFFWQGLLSSIGETIVTTKPETLLRAYDHSLTIEAYFHTHPDESYAMQVETQFE</sequence>
<reference evidence="1 2" key="1">
    <citation type="submission" date="2024-01" db="EMBL/GenBank/DDBJ databases">
        <title>Genome assemblies of Stephania.</title>
        <authorList>
            <person name="Yang L."/>
        </authorList>
    </citation>
    <scope>NUCLEOTIDE SEQUENCE [LARGE SCALE GENOMIC DNA]</scope>
    <source>
        <strain evidence="1">JXDWG</strain>
        <tissue evidence="1">Leaf</tissue>
    </source>
</reference>
<comment type="caution">
    <text evidence="1">The sequence shown here is derived from an EMBL/GenBank/DDBJ whole genome shotgun (WGS) entry which is preliminary data.</text>
</comment>
<dbReference type="Proteomes" id="UP001419268">
    <property type="component" value="Unassembled WGS sequence"/>
</dbReference>
<evidence type="ECO:0000313" key="1">
    <source>
        <dbReference type="EMBL" id="KAK9157598.1"/>
    </source>
</evidence>
<accession>A0AAP0PV62</accession>
<evidence type="ECO:0000313" key="2">
    <source>
        <dbReference type="Proteomes" id="UP001419268"/>
    </source>
</evidence>
<proteinExistence type="predicted"/>
<gene>
    <name evidence="1" type="ORF">Scep_004172</name>
</gene>
<dbReference type="EMBL" id="JBBNAG010000002">
    <property type="protein sequence ID" value="KAK9157598.1"/>
    <property type="molecule type" value="Genomic_DNA"/>
</dbReference>
<name>A0AAP0PV62_9MAGN</name>